<dbReference type="InterPro" id="IPR001537">
    <property type="entry name" value="SpoU_MeTrfase"/>
</dbReference>
<dbReference type="Gene3D" id="3.40.1280.10">
    <property type="match status" value="1"/>
</dbReference>
<dbReference type="SUPFAM" id="SSF75217">
    <property type="entry name" value="alpha/beta knot"/>
    <property type="match status" value="1"/>
</dbReference>
<evidence type="ECO:0000313" key="5">
    <source>
        <dbReference type="EMBL" id="NYH51868.1"/>
    </source>
</evidence>
<evidence type="ECO:0000256" key="1">
    <source>
        <dbReference type="ARBA" id="ARBA00022603"/>
    </source>
</evidence>
<dbReference type="AlphaFoldDB" id="A0A7Y9XC62"/>
<comment type="caution">
    <text evidence="5">The sequence shown here is derived from an EMBL/GenBank/DDBJ whole genome shotgun (WGS) entry which is preliminary data.</text>
</comment>
<organism evidence="5 6">
    <name type="scientific">Nocardiopsis sinuspersici</name>
    <dbReference type="NCBI Taxonomy" id="501010"/>
    <lineage>
        <taxon>Bacteria</taxon>
        <taxon>Bacillati</taxon>
        <taxon>Actinomycetota</taxon>
        <taxon>Actinomycetes</taxon>
        <taxon>Streptosporangiales</taxon>
        <taxon>Nocardiopsidaceae</taxon>
        <taxon>Nocardiopsis</taxon>
    </lineage>
</organism>
<evidence type="ECO:0000259" key="4">
    <source>
        <dbReference type="Pfam" id="PF00588"/>
    </source>
</evidence>
<feature type="region of interest" description="Disordered" evidence="3">
    <location>
        <begin position="1"/>
        <end position="57"/>
    </location>
</feature>
<dbReference type="GO" id="GO:0006396">
    <property type="term" value="P:RNA processing"/>
    <property type="evidence" value="ECO:0007669"/>
    <property type="project" value="InterPro"/>
</dbReference>
<dbReference type="InterPro" id="IPR051259">
    <property type="entry name" value="rRNA_Methyltransferase"/>
</dbReference>
<dbReference type="GO" id="GO:0003723">
    <property type="term" value="F:RNA binding"/>
    <property type="evidence" value="ECO:0007669"/>
    <property type="project" value="InterPro"/>
</dbReference>
<gene>
    <name evidence="5" type="ORF">HNR06_001457</name>
</gene>
<keyword evidence="1 5" id="KW-0489">Methyltransferase</keyword>
<dbReference type="PANTHER" id="PTHR43191">
    <property type="entry name" value="RRNA METHYLTRANSFERASE 3"/>
    <property type="match status" value="1"/>
</dbReference>
<dbReference type="InterPro" id="IPR029028">
    <property type="entry name" value="Alpha/beta_knot_MTases"/>
</dbReference>
<proteinExistence type="predicted"/>
<dbReference type="PANTHER" id="PTHR43191:SF2">
    <property type="entry name" value="RRNA METHYLTRANSFERASE 3, MITOCHONDRIAL"/>
    <property type="match status" value="1"/>
</dbReference>
<protein>
    <submittedName>
        <fullName evidence="5">tRNA(Leu) C34 or U34 (Ribose-2'-O)-methylase TrmL</fullName>
    </submittedName>
</protein>
<dbReference type="GO" id="GO:0008173">
    <property type="term" value="F:RNA methyltransferase activity"/>
    <property type="evidence" value="ECO:0007669"/>
    <property type="project" value="InterPro"/>
</dbReference>
<dbReference type="RefSeq" id="WP_179809569.1">
    <property type="nucleotide sequence ID" value="NZ_JACCHL010000001.1"/>
</dbReference>
<name>A0A7Y9XC62_9ACTN</name>
<dbReference type="GO" id="GO:0032259">
    <property type="term" value="P:methylation"/>
    <property type="evidence" value="ECO:0007669"/>
    <property type="project" value="UniProtKB-KW"/>
</dbReference>
<sequence>MNEHPVPRSAAPPHVTSATDDGGPVSRAPADGEDEAREVGVGPWPGPWPEGDHYDPELLAGGDRRNVVDRYRYWRREAIVADLDTMRHPFHVAVENWSHDFNIGSVVRTANAFGCAAVHIVGRRRWNKRGAMVTDRYQHVHHHPGTDALVSWAGERGLPLIGIDNLPGAVPLETYPLPRNAVLVFGQEGPGLSEEVREVCQAVLSIAQFGSTRSINAGAAAAIAMHAWVRAHVFDQPVPGAPSAASAAPVPTTAPS</sequence>
<reference evidence="5 6" key="1">
    <citation type="submission" date="2020-07" db="EMBL/GenBank/DDBJ databases">
        <title>Sequencing the genomes of 1000 actinobacteria strains.</title>
        <authorList>
            <person name="Klenk H.-P."/>
        </authorList>
    </citation>
    <scope>NUCLEOTIDE SEQUENCE [LARGE SCALE GENOMIC DNA]</scope>
    <source>
        <strain evidence="5 6">DSM 45278</strain>
    </source>
</reference>
<dbReference type="InterPro" id="IPR029026">
    <property type="entry name" value="tRNA_m1G_MTases_N"/>
</dbReference>
<feature type="domain" description="tRNA/rRNA methyltransferase SpoU type" evidence="4">
    <location>
        <begin position="90"/>
        <end position="226"/>
    </location>
</feature>
<keyword evidence="2" id="KW-0808">Transferase</keyword>
<evidence type="ECO:0000256" key="3">
    <source>
        <dbReference type="SAM" id="MobiDB-lite"/>
    </source>
</evidence>
<dbReference type="Pfam" id="PF00588">
    <property type="entry name" value="SpoU_methylase"/>
    <property type="match status" value="1"/>
</dbReference>
<evidence type="ECO:0000256" key="2">
    <source>
        <dbReference type="ARBA" id="ARBA00022679"/>
    </source>
</evidence>
<evidence type="ECO:0000313" key="6">
    <source>
        <dbReference type="Proteomes" id="UP000584931"/>
    </source>
</evidence>
<dbReference type="EMBL" id="JACCHL010000001">
    <property type="protein sequence ID" value="NYH51868.1"/>
    <property type="molecule type" value="Genomic_DNA"/>
</dbReference>
<accession>A0A7Y9XC62</accession>
<dbReference type="Proteomes" id="UP000584931">
    <property type="component" value="Unassembled WGS sequence"/>
</dbReference>
<dbReference type="CDD" id="cd18096">
    <property type="entry name" value="SpoU-like"/>
    <property type="match status" value="1"/>
</dbReference>